<proteinExistence type="predicted"/>
<name>A0A834FHU9_ORYME</name>
<reference evidence="1" key="1">
    <citation type="journal article" name="BMC Genomics">
        <title>Long-read sequencing and de novo genome assembly of marine medaka (Oryzias melastigma).</title>
        <authorList>
            <person name="Liang P."/>
            <person name="Saqib H.S.A."/>
            <person name="Ni X."/>
            <person name="Shen Y."/>
        </authorList>
    </citation>
    <scope>NUCLEOTIDE SEQUENCE</scope>
    <source>
        <strain evidence="1">Bigg-433</strain>
    </source>
</reference>
<gene>
    <name evidence="1" type="ORF">FQA47_010063</name>
</gene>
<evidence type="ECO:0000313" key="2">
    <source>
        <dbReference type="Proteomes" id="UP000646548"/>
    </source>
</evidence>
<protein>
    <submittedName>
        <fullName evidence="1">Uncharacterized protein</fullName>
    </submittedName>
</protein>
<sequence>MQQSAVSASFLVSIHSSGPRSQSKQKSQIACEDDSLEERFSVSHTALRKHADRWGQMDNLLAAAYLAKKATTASEKRTCLSNRRKDFICLIKCLGDMGDETVKHLRDMQPS</sequence>
<evidence type="ECO:0000313" key="1">
    <source>
        <dbReference type="EMBL" id="KAF6734340.1"/>
    </source>
</evidence>
<dbReference type="Proteomes" id="UP000646548">
    <property type="component" value="Unassembled WGS sequence"/>
</dbReference>
<organism evidence="1 2">
    <name type="scientific">Oryzias melastigma</name>
    <name type="common">Marine medaka</name>
    <dbReference type="NCBI Taxonomy" id="30732"/>
    <lineage>
        <taxon>Eukaryota</taxon>
        <taxon>Metazoa</taxon>
        <taxon>Chordata</taxon>
        <taxon>Craniata</taxon>
        <taxon>Vertebrata</taxon>
        <taxon>Euteleostomi</taxon>
        <taxon>Actinopterygii</taxon>
        <taxon>Neopterygii</taxon>
        <taxon>Teleostei</taxon>
        <taxon>Neoteleostei</taxon>
        <taxon>Acanthomorphata</taxon>
        <taxon>Ovalentaria</taxon>
        <taxon>Atherinomorphae</taxon>
        <taxon>Beloniformes</taxon>
        <taxon>Adrianichthyidae</taxon>
        <taxon>Oryziinae</taxon>
        <taxon>Oryzias</taxon>
    </lineage>
</organism>
<dbReference type="EMBL" id="WKFB01000135">
    <property type="protein sequence ID" value="KAF6734340.1"/>
    <property type="molecule type" value="Genomic_DNA"/>
</dbReference>
<accession>A0A834FHU9</accession>
<comment type="caution">
    <text evidence="1">The sequence shown here is derived from an EMBL/GenBank/DDBJ whole genome shotgun (WGS) entry which is preliminary data.</text>
</comment>
<dbReference type="AlphaFoldDB" id="A0A834FHU9"/>